<keyword evidence="6" id="KW-1003">Cell membrane</keyword>
<comment type="subcellular location">
    <subcellularLocation>
        <location evidence="6">Cell membrane</location>
        <topology evidence="6">Multi-pass membrane protein</topology>
    </subcellularLocation>
    <subcellularLocation>
        <location evidence="1">Membrane</location>
    </subcellularLocation>
</comment>
<sequence length="394" mass="45210">MTVTYSLKVSRTGTFTFPRLLFMWKGSVYKLLYKELLIYLLLFYALSLTYRFALTGAYKAAFELTCSFFKDSLLDAIPLSFLMGFYVSLVVSRWWDKYVCIPNTDEICQVFATFIRGSDDVTRMQRRTLVRWITLSSAIVYTSVSAPVFRRFPTTKHLVQAGLLTEKEHAMFENMPTPHVKWWLPLSWSCNLVARLKAEGKIESGGTAVIQKIQLHRASCATMMDYDWIGVPLVYTQVVTIATYTFFIAKLFSSQFLESSTDLDIWFPVILVFEFLFYFGWLKVAEVMINPYGGDDDDFEINYILDRMFQVGLLIVDNCYDLVPDLEKDRYWELPFFSLPSSKSVESLNQGKAWLGSTIPAGFQTLSKEVMSWSGVTTNGANDKSNNASHDTRI</sequence>
<dbReference type="Pfam" id="PF01062">
    <property type="entry name" value="Bestrophin"/>
    <property type="match status" value="1"/>
</dbReference>
<reference evidence="8" key="1">
    <citation type="submission" date="2025-08" db="UniProtKB">
        <authorList>
            <consortium name="RefSeq"/>
        </authorList>
    </citation>
    <scope>IDENTIFICATION</scope>
    <source>
        <tissue evidence="8">Testes</tissue>
    </source>
</reference>
<keyword evidence="2 6" id="KW-0812">Transmembrane</keyword>
<evidence type="ECO:0000256" key="3">
    <source>
        <dbReference type="ARBA" id="ARBA00022989"/>
    </source>
</evidence>
<dbReference type="InterPro" id="IPR021134">
    <property type="entry name" value="Bestrophin-like"/>
</dbReference>
<feature type="transmembrane region" description="Helical" evidence="6">
    <location>
        <begin position="73"/>
        <end position="95"/>
    </location>
</feature>
<proteinExistence type="inferred from homology"/>
<evidence type="ECO:0000313" key="8">
    <source>
        <dbReference type="RefSeq" id="XP_006825644.1"/>
    </source>
</evidence>
<organism evidence="7 8">
    <name type="scientific">Saccoglossus kowalevskii</name>
    <name type="common">Acorn worm</name>
    <dbReference type="NCBI Taxonomy" id="10224"/>
    <lineage>
        <taxon>Eukaryota</taxon>
        <taxon>Metazoa</taxon>
        <taxon>Hemichordata</taxon>
        <taxon>Enteropneusta</taxon>
        <taxon>Harrimaniidae</taxon>
        <taxon>Saccoglossus</taxon>
    </lineage>
</organism>
<comment type="function">
    <text evidence="6">Forms chloride channels.</text>
</comment>
<keyword evidence="3 6" id="KW-1133">Transmembrane helix</keyword>
<keyword evidence="6" id="KW-0813">Transport</keyword>
<evidence type="ECO:0000256" key="4">
    <source>
        <dbReference type="ARBA" id="ARBA00023136"/>
    </source>
</evidence>
<evidence type="ECO:0000256" key="2">
    <source>
        <dbReference type="ARBA" id="ARBA00022692"/>
    </source>
</evidence>
<protein>
    <recommendedName>
        <fullName evidence="6">Bestrophin homolog</fullName>
    </recommendedName>
</protein>
<feature type="transmembrane region" description="Helical" evidence="6">
    <location>
        <begin position="265"/>
        <end position="282"/>
    </location>
</feature>
<gene>
    <name evidence="8" type="primary">LOC100372449</name>
</gene>
<dbReference type="InterPro" id="IPR000615">
    <property type="entry name" value="Bestrophin"/>
</dbReference>
<keyword evidence="4 6" id="KW-0472">Membrane</keyword>
<keyword evidence="6" id="KW-0407">Ion channel</keyword>
<evidence type="ECO:0000256" key="1">
    <source>
        <dbReference type="ARBA" id="ARBA00004370"/>
    </source>
</evidence>
<feature type="transmembrane region" description="Helical" evidence="6">
    <location>
        <begin position="233"/>
        <end position="253"/>
    </location>
</feature>
<dbReference type="Proteomes" id="UP000694865">
    <property type="component" value="Unplaced"/>
</dbReference>
<keyword evidence="7" id="KW-1185">Reference proteome</keyword>
<comment type="similarity">
    <text evidence="5 6">Belongs to the anion channel-forming bestrophin (TC 1.A.46) family. Calcium-sensitive chloride channel subfamily.</text>
</comment>
<keyword evidence="6" id="KW-0868">Chloride</keyword>
<dbReference type="RefSeq" id="XP_006825644.1">
    <property type="nucleotide sequence ID" value="XM_006825581.1"/>
</dbReference>
<evidence type="ECO:0000313" key="7">
    <source>
        <dbReference type="Proteomes" id="UP000694865"/>
    </source>
</evidence>
<dbReference type="GeneID" id="100372449"/>
<accession>A0ABM0N053</accession>
<keyword evidence="6" id="KW-0406">Ion transport</keyword>
<evidence type="ECO:0000256" key="5">
    <source>
        <dbReference type="ARBA" id="ARBA00034769"/>
    </source>
</evidence>
<dbReference type="PANTHER" id="PTHR10736">
    <property type="entry name" value="BESTROPHIN"/>
    <property type="match status" value="1"/>
</dbReference>
<keyword evidence="6" id="KW-0869">Chloride channel</keyword>
<evidence type="ECO:0000256" key="6">
    <source>
        <dbReference type="RuleBase" id="RU363126"/>
    </source>
</evidence>
<feature type="transmembrane region" description="Helical" evidence="6">
    <location>
        <begin position="36"/>
        <end position="53"/>
    </location>
</feature>
<name>A0ABM0N053_SACKO</name>